<dbReference type="OrthoDB" id="45683at2"/>
<feature type="modified residue" description="4-aspartylphosphate" evidence="9">
    <location>
        <position position="516"/>
    </location>
</feature>
<dbReference type="InterPro" id="IPR001789">
    <property type="entry name" value="Sig_transdc_resp-reg_receiver"/>
</dbReference>
<reference evidence="14 15" key="1">
    <citation type="submission" date="2018-06" db="EMBL/GenBank/DDBJ databases">
        <title>Complete Genome Sequence of Desulfobacter hydrogenophilus (DSM3380).</title>
        <authorList>
            <person name="Marietou A."/>
            <person name="Schreiber L."/>
            <person name="Marshall I."/>
            <person name="Jorgensen B."/>
        </authorList>
    </citation>
    <scope>NUCLEOTIDE SEQUENCE [LARGE SCALE GENOMIC DNA]</scope>
    <source>
        <strain evidence="14 15">DSM 3380</strain>
    </source>
</reference>
<evidence type="ECO:0000256" key="9">
    <source>
        <dbReference type="PROSITE-ProRule" id="PRU00169"/>
    </source>
</evidence>
<dbReference type="NCBIfam" id="TIGR00229">
    <property type="entry name" value="sensory_box"/>
    <property type="match status" value="1"/>
</dbReference>
<proteinExistence type="predicted"/>
<dbReference type="Proteomes" id="UP000248798">
    <property type="component" value="Unassembled WGS sequence"/>
</dbReference>
<evidence type="ECO:0000256" key="3">
    <source>
        <dbReference type="ARBA" id="ARBA00022553"/>
    </source>
</evidence>
<keyword evidence="10" id="KW-1133">Transmembrane helix</keyword>
<dbReference type="PRINTS" id="PR00344">
    <property type="entry name" value="BCTRLSENSOR"/>
</dbReference>
<feature type="domain" description="Histidine kinase" evidence="11">
    <location>
        <begin position="212"/>
        <end position="446"/>
    </location>
</feature>
<dbReference type="SUPFAM" id="SSF55874">
    <property type="entry name" value="ATPase domain of HSP90 chaperone/DNA topoisomerase II/histidine kinase"/>
    <property type="match status" value="1"/>
</dbReference>
<keyword evidence="5" id="KW-0547">Nucleotide-binding</keyword>
<keyword evidence="8" id="KW-0902">Two-component regulatory system</keyword>
<dbReference type="Gene3D" id="3.30.565.10">
    <property type="entry name" value="Histidine kinase-like ATPase, C-terminal domain"/>
    <property type="match status" value="1"/>
</dbReference>
<dbReference type="Proteomes" id="UP000293902">
    <property type="component" value="Chromosome"/>
</dbReference>
<dbReference type="SUPFAM" id="SSF52172">
    <property type="entry name" value="CheY-like"/>
    <property type="match status" value="1"/>
</dbReference>
<gene>
    <name evidence="14" type="ORF">DO021_04025</name>
    <name evidence="13" type="ORF">EYB58_06105</name>
</gene>
<evidence type="ECO:0000313" key="13">
    <source>
        <dbReference type="EMBL" id="QBH12523.1"/>
    </source>
</evidence>
<dbReference type="CDD" id="cd00082">
    <property type="entry name" value="HisKA"/>
    <property type="match status" value="1"/>
</dbReference>
<dbReference type="Gene3D" id="3.30.450.20">
    <property type="entry name" value="PAS domain"/>
    <property type="match status" value="1"/>
</dbReference>
<keyword evidence="16" id="KW-1185">Reference proteome</keyword>
<name>A0A328FF50_9BACT</name>
<dbReference type="SMART" id="SM00387">
    <property type="entry name" value="HATPase_c"/>
    <property type="match status" value="1"/>
</dbReference>
<dbReference type="Pfam" id="PF00072">
    <property type="entry name" value="Response_reg"/>
    <property type="match status" value="1"/>
</dbReference>
<sequence>MPSFEKNNIILNFPRYRKLSRKINGLLQIWVALFIFFALLILLLPAPTGKPFCLIFFMINGSFIILLRSWIKSIESFMKETELILSNSKDLMWAMDSRLNVTVICGDPEHISGNKAMALIDKPLASILPEDARGQFNICIRENRPFSMECLISNGENSTLPVQILAEPIHGSVQDTFHGIIRDISDQKKLQSLEKELNRSKKLKNLGRLAGSVAHDLNNILTGIATYPEILLLDENLEPKIRKSLTIIKESGRNASAVVSDLLTISRSIRENCQVLNINTIIERFMAGPEFKKIKAAYGKIEIEMHLEPELLTISGSYMHIEKSIMHLLINAFEETAATVDCGNGTIMLSTANYYYVDRKKNENTEKDLSPGEYVMLEVLDAGKGIPEENLNRIFDPFFTKNEMARSGTGLGLTVVKNTVLNHRGKIFVTSDENGTKFTLLFPVLRSELPMANQATALDEIKGNGETLLVVDNLASQRKIAETILKNLGYKVFSVADGIHALDFILQTPVDLLILDMVMASSISGLETYKRLKKLRPDQKAILASGHSESEDVLKAQSIGAGTFVKKPYTILDMGIAVKEELDG</sequence>
<dbReference type="InterPro" id="IPR035965">
    <property type="entry name" value="PAS-like_dom_sf"/>
</dbReference>
<reference evidence="13 16" key="2">
    <citation type="submission" date="2019-02" db="EMBL/GenBank/DDBJ databases">
        <title>Complete genome sequence of Desulfobacter hydrogenophilus AcRS1.</title>
        <authorList>
            <person name="Marietou A."/>
            <person name="Lund M.B."/>
            <person name="Marshall I.P.G."/>
            <person name="Schreiber L."/>
            <person name="Jorgensen B."/>
        </authorList>
    </citation>
    <scope>NUCLEOTIDE SEQUENCE [LARGE SCALE GENOMIC DNA]</scope>
    <source>
        <strain evidence="13 16">AcRS1</strain>
    </source>
</reference>
<dbReference type="GO" id="GO:0005524">
    <property type="term" value="F:ATP binding"/>
    <property type="evidence" value="ECO:0007669"/>
    <property type="project" value="UniProtKB-KW"/>
</dbReference>
<dbReference type="PANTHER" id="PTHR43065:SF10">
    <property type="entry name" value="PEROXIDE STRESS-ACTIVATED HISTIDINE KINASE MAK3"/>
    <property type="match status" value="1"/>
</dbReference>
<evidence type="ECO:0000259" key="11">
    <source>
        <dbReference type="PROSITE" id="PS50109"/>
    </source>
</evidence>
<evidence type="ECO:0000256" key="5">
    <source>
        <dbReference type="ARBA" id="ARBA00022741"/>
    </source>
</evidence>
<organism evidence="14 15">
    <name type="scientific">Desulfobacter hydrogenophilus</name>
    <dbReference type="NCBI Taxonomy" id="2291"/>
    <lineage>
        <taxon>Bacteria</taxon>
        <taxon>Pseudomonadati</taxon>
        <taxon>Thermodesulfobacteriota</taxon>
        <taxon>Desulfobacteria</taxon>
        <taxon>Desulfobacterales</taxon>
        <taxon>Desulfobacteraceae</taxon>
        <taxon>Desulfobacter</taxon>
    </lineage>
</organism>
<evidence type="ECO:0000256" key="4">
    <source>
        <dbReference type="ARBA" id="ARBA00022679"/>
    </source>
</evidence>
<dbReference type="PROSITE" id="PS50110">
    <property type="entry name" value="RESPONSE_REGULATORY"/>
    <property type="match status" value="1"/>
</dbReference>
<dbReference type="Pfam" id="PF02518">
    <property type="entry name" value="HATPase_c"/>
    <property type="match status" value="1"/>
</dbReference>
<dbReference type="AlphaFoldDB" id="A0A328FF50"/>
<dbReference type="PROSITE" id="PS50109">
    <property type="entry name" value="HIS_KIN"/>
    <property type="match status" value="1"/>
</dbReference>
<evidence type="ECO:0000256" key="2">
    <source>
        <dbReference type="ARBA" id="ARBA00012438"/>
    </source>
</evidence>
<dbReference type="Gene3D" id="1.10.287.130">
    <property type="match status" value="1"/>
</dbReference>
<dbReference type="SMART" id="SM00448">
    <property type="entry name" value="REC"/>
    <property type="match status" value="1"/>
</dbReference>
<evidence type="ECO:0000259" key="12">
    <source>
        <dbReference type="PROSITE" id="PS50110"/>
    </source>
</evidence>
<evidence type="ECO:0000256" key="1">
    <source>
        <dbReference type="ARBA" id="ARBA00000085"/>
    </source>
</evidence>
<keyword evidence="10" id="KW-0472">Membrane</keyword>
<dbReference type="GO" id="GO:0000155">
    <property type="term" value="F:phosphorelay sensor kinase activity"/>
    <property type="evidence" value="ECO:0007669"/>
    <property type="project" value="InterPro"/>
</dbReference>
<comment type="catalytic activity">
    <reaction evidence="1">
        <text>ATP + protein L-histidine = ADP + protein N-phospho-L-histidine.</text>
        <dbReference type="EC" id="2.7.13.3"/>
    </reaction>
</comment>
<dbReference type="EC" id="2.7.13.3" evidence="2"/>
<dbReference type="InterPro" id="IPR036097">
    <property type="entry name" value="HisK_dim/P_sf"/>
</dbReference>
<dbReference type="SUPFAM" id="SSF55785">
    <property type="entry name" value="PYP-like sensor domain (PAS domain)"/>
    <property type="match status" value="1"/>
</dbReference>
<evidence type="ECO:0000256" key="7">
    <source>
        <dbReference type="ARBA" id="ARBA00022840"/>
    </source>
</evidence>
<dbReference type="EMBL" id="CP036313">
    <property type="protein sequence ID" value="QBH12523.1"/>
    <property type="molecule type" value="Genomic_DNA"/>
</dbReference>
<dbReference type="InterPro" id="IPR004358">
    <property type="entry name" value="Sig_transdc_His_kin-like_C"/>
</dbReference>
<dbReference type="SMART" id="SM00388">
    <property type="entry name" value="HisKA"/>
    <property type="match status" value="1"/>
</dbReference>
<dbReference type="SUPFAM" id="SSF47384">
    <property type="entry name" value="Homodimeric domain of signal transducing histidine kinase"/>
    <property type="match status" value="1"/>
</dbReference>
<dbReference type="Pfam" id="PF00512">
    <property type="entry name" value="HisKA"/>
    <property type="match status" value="1"/>
</dbReference>
<evidence type="ECO:0000313" key="14">
    <source>
        <dbReference type="EMBL" id="RAM03258.1"/>
    </source>
</evidence>
<dbReference type="CDD" id="cd00156">
    <property type="entry name" value="REC"/>
    <property type="match status" value="1"/>
</dbReference>
<dbReference type="InterPro" id="IPR036890">
    <property type="entry name" value="HATPase_C_sf"/>
</dbReference>
<dbReference type="Gene3D" id="3.40.50.2300">
    <property type="match status" value="1"/>
</dbReference>
<dbReference type="InterPro" id="IPR000014">
    <property type="entry name" value="PAS"/>
</dbReference>
<keyword evidence="10" id="KW-0812">Transmembrane</keyword>
<feature type="domain" description="Response regulatory" evidence="12">
    <location>
        <begin position="467"/>
        <end position="582"/>
    </location>
</feature>
<evidence type="ECO:0000256" key="8">
    <source>
        <dbReference type="ARBA" id="ARBA00023012"/>
    </source>
</evidence>
<dbReference type="InterPro" id="IPR011006">
    <property type="entry name" value="CheY-like_superfamily"/>
</dbReference>
<protein>
    <recommendedName>
        <fullName evidence="2">histidine kinase</fullName>
        <ecNumber evidence="2">2.7.13.3</ecNumber>
    </recommendedName>
</protein>
<keyword evidence="7" id="KW-0067">ATP-binding</keyword>
<dbReference type="InterPro" id="IPR003661">
    <property type="entry name" value="HisK_dim/P_dom"/>
</dbReference>
<evidence type="ECO:0000313" key="15">
    <source>
        <dbReference type="Proteomes" id="UP000248798"/>
    </source>
</evidence>
<dbReference type="EMBL" id="QLNI01000006">
    <property type="protein sequence ID" value="RAM03258.1"/>
    <property type="molecule type" value="Genomic_DNA"/>
</dbReference>
<dbReference type="InterPro" id="IPR003594">
    <property type="entry name" value="HATPase_dom"/>
</dbReference>
<dbReference type="PANTHER" id="PTHR43065">
    <property type="entry name" value="SENSOR HISTIDINE KINASE"/>
    <property type="match status" value="1"/>
</dbReference>
<evidence type="ECO:0000256" key="6">
    <source>
        <dbReference type="ARBA" id="ARBA00022777"/>
    </source>
</evidence>
<keyword evidence="6" id="KW-0418">Kinase</keyword>
<accession>A0A328FF50</accession>
<keyword evidence="4" id="KW-0808">Transferase</keyword>
<evidence type="ECO:0000256" key="10">
    <source>
        <dbReference type="SAM" id="Phobius"/>
    </source>
</evidence>
<feature type="transmembrane region" description="Helical" evidence="10">
    <location>
        <begin position="25"/>
        <end position="46"/>
    </location>
</feature>
<keyword evidence="3 9" id="KW-0597">Phosphoprotein</keyword>
<dbReference type="InterPro" id="IPR005467">
    <property type="entry name" value="His_kinase_dom"/>
</dbReference>
<evidence type="ECO:0000313" key="16">
    <source>
        <dbReference type="Proteomes" id="UP000293902"/>
    </source>
</evidence>